<keyword evidence="5" id="KW-1185">Reference proteome</keyword>
<dbReference type="PANTHER" id="PTHR47939">
    <property type="entry name" value="MEMBRANE-ASSOCIATED SALT-INDUCIBLE PROTEIN-LIKE"/>
    <property type="match status" value="1"/>
</dbReference>
<dbReference type="Pfam" id="PF13041">
    <property type="entry name" value="PPR_2"/>
    <property type="match status" value="2"/>
</dbReference>
<comment type="similarity">
    <text evidence="1">Belongs to the PPR family. P subfamily.</text>
</comment>
<gene>
    <name evidence="4" type="ORF">JRO89_XS06G0178300</name>
</gene>
<comment type="caution">
    <text evidence="4">The sequence shown here is derived from an EMBL/GenBank/DDBJ whole genome shotgun (WGS) entry which is preliminary data.</text>
</comment>
<keyword evidence="2" id="KW-0677">Repeat</keyword>
<dbReference type="PROSITE" id="PS51375">
    <property type="entry name" value="PPR"/>
    <property type="match status" value="4"/>
</dbReference>
<evidence type="ECO:0000256" key="3">
    <source>
        <dbReference type="PROSITE-ProRule" id="PRU00708"/>
    </source>
</evidence>
<evidence type="ECO:0000256" key="1">
    <source>
        <dbReference type="ARBA" id="ARBA00007626"/>
    </source>
</evidence>
<dbReference type="PANTHER" id="PTHR47939:SF2">
    <property type="entry name" value="OS03G0782900 PROTEIN"/>
    <property type="match status" value="1"/>
</dbReference>
<dbReference type="Pfam" id="PF01535">
    <property type="entry name" value="PPR"/>
    <property type="match status" value="4"/>
</dbReference>
<feature type="repeat" description="PPR" evidence="3">
    <location>
        <begin position="498"/>
        <end position="528"/>
    </location>
</feature>
<dbReference type="EMBL" id="JAFEMO010000006">
    <property type="protein sequence ID" value="KAH7569524.1"/>
    <property type="molecule type" value="Genomic_DNA"/>
</dbReference>
<organism evidence="4 5">
    <name type="scientific">Xanthoceras sorbifolium</name>
    <dbReference type="NCBI Taxonomy" id="99658"/>
    <lineage>
        <taxon>Eukaryota</taxon>
        <taxon>Viridiplantae</taxon>
        <taxon>Streptophyta</taxon>
        <taxon>Embryophyta</taxon>
        <taxon>Tracheophyta</taxon>
        <taxon>Spermatophyta</taxon>
        <taxon>Magnoliopsida</taxon>
        <taxon>eudicotyledons</taxon>
        <taxon>Gunneridae</taxon>
        <taxon>Pentapetalae</taxon>
        <taxon>rosids</taxon>
        <taxon>malvids</taxon>
        <taxon>Sapindales</taxon>
        <taxon>Sapindaceae</taxon>
        <taxon>Xanthoceroideae</taxon>
        <taxon>Xanthoceras</taxon>
    </lineage>
</organism>
<feature type="repeat" description="PPR" evidence="3">
    <location>
        <begin position="532"/>
        <end position="566"/>
    </location>
</feature>
<dbReference type="NCBIfam" id="TIGR00756">
    <property type="entry name" value="PPR"/>
    <property type="match status" value="6"/>
</dbReference>
<evidence type="ECO:0000313" key="5">
    <source>
        <dbReference type="Proteomes" id="UP000827721"/>
    </source>
</evidence>
<evidence type="ECO:0000256" key="2">
    <source>
        <dbReference type="ARBA" id="ARBA00022737"/>
    </source>
</evidence>
<name>A0ABQ8HYU5_9ROSI</name>
<dbReference type="Proteomes" id="UP000827721">
    <property type="component" value="Unassembled WGS sequence"/>
</dbReference>
<evidence type="ECO:0008006" key="6">
    <source>
        <dbReference type="Google" id="ProtNLM"/>
    </source>
</evidence>
<feature type="repeat" description="PPR" evidence="3">
    <location>
        <begin position="286"/>
        <end position="320"/>
    </location>
</feature>
<dbReference type="InterPro" id="IPR002885">
    <property type="entry name" value="PPR_rpt"/>
</dbReference>
<reference evidence="4 5" key="1">
    <citation type="submission" date="2021-02" db="EMBL/GenBank/DDBJ databases">
        <title>Plant Genome Project.</title>
        <authorList>
            <person name="Zhang R.-G."/>
        </authorList>
    </citation>
    <scope>NUCLEOTIDE SEQUENCE [LARGE SCALE GENOMIC DNA]</scope>
    <source>
        <tissue evidence="4">Leaves</tissue>
    </source>
</reference>
<protein>
    <recommendedName>
        <fullName evidence="6">Pentatricopeptide repeat-containing protein</fullName>
    </recommendedName>
</protein>
<evidence type="ECO:0000313" key="4">
    <source>
        <dbReference type="EMBL" id="KAH7569524.1"/>
    </source>
</evidence>
<dbReference type="InterPro" id="IPR050667">
    <property type="entry name" value="PPR-containing_protein"/>
</dbReference>
<dbReference type="Gene3D" id="1.25.40.10">
    <property type="entry name" value="Tetratricopeptide repeat domain"/>
    <property type="match status" value="4"/>
</dbReference>
<sequence>MLLHRTRHFIKQISTCTTNTARTAASVNWRTQIKQSQLVHQISSILLERNNWASLLHNLNLSSKLSPPVYLQILHKTQHNPQISLDFFNWTRTNLRFKPDLKSQCHVIQLAVRSGQTQPIKPILDSLVQTHSSTVLTSSMIQACKGRDFQSDALSFVLEFYSRKGLFLDGLVVKRMMRVSRCVPSITACNALLDVICRGNEIRLAWCLCGAMFRDGVLPDKFTWSLVAQILCKNGKFEAVLRLLDSGVYNSVMYNLVIDWYSKIGDFKAAFDRLNEMCDGRKLTAGFSTYSSMLDGACKHENVEVTDRIMDIMVKKGLLPNCSVPESDKLIQKLCDLGKTYAAEMIFKRVCDGKIQLHDDTYGCMLRALSQEGRVKEAIDIYRIILDRVISVKDSSYYAFANVVCKEDQSEEVCELLMDIVKRGYSPCAMELSKFVSSQCSKGKWGEVEELLNAVLEQGLLLDSFCCCSLMEHYCSRGHIDKAISLHSRMEKLKGSLDVETYNVLLDGLFKDERIEEAARVFDYMKGLDLVSSKSFVIMISRLCRVNELRKAMKIHDEMLKMGHKPDNATYKRLITGFK</sequence>
<feature type="repeat" description="PPR" evidence="3">
    <location>
        <begin position="463"/>
        <end position="497"/>
    </location>
</feature>
<proteinExistence type="inferred from homology"/>
<accession>A0ABQ8HYU5</accession>
<dbReference type="InterPro" id="IPR011990">
    <property type="entry name" value="TPR-like_helical_dom_sf"/>
</dbReference>